<dbReference type="GeneID" id="20317916"/>
<reference evidence="1 2" key="1">
    <citation type="submission" date="2013-11" db="EMBL/GenBank/DDBJ databases">
        <title>Opisthorchis viverrini - life in the bile duct.</title>
        <authorList>
            <person name="Young N.D."/>
            <person name="Nagarajan N."/>
            <person name="Lin S.J."/>
            <person name="Korhonen P.K."/>
            <person name="Jex A.R."/>
            <person name="Hall R.S."/>
            <person name="Safavi-Hemami H."/>
            <person name="Kaewkong W."/>
            <person name="Bertrand D."/>
            <person name="Gao S."/>
            <person name="Seet Q."/>
            <person name="Wongkham S."/>
            <person name="Teh B.T."/>
            <person name="Wongkham C."/>
            <person name="Intapan P.M."/>
            <person name="Maleewong W."/>
            <person name="Yang X."/>
            <person name="Hu M."/>
            <person name="Wang Z."/>
            <person name="Hofmann A."/>
            <person name="Sternberg P.W."/>
            <person name="Tan P."/>
            <person name="Wang J."/>
            <person name="Gasser R.B."/>
        </authorList>
    </citation>
    <scope>NUCLEOTIDE SEQUENCE [LARGE SCALE GENOMIC DNA]</scope>
</reference>
<accession>A0A074ZV55</accession>
<dbReference type="Proteomes" id="UP000054324">
    <property type="component" value="Unassembled WGS sequence"/>
</dbReference>
<dbReference type="CTD" id="20317916"/>
<gene>
    <name evidence="1" type="ORF">T265_03729</name>
</gene>
<dbReference type="EMBL" id="KL596673">
    <property type="protein sequence ID" value="KER29712.1"/>
    <property type="molecule type" value="Genomic_DNA"/>
</dbReference>
<dbReference type="KEGG" id="ovi:T265_03729"/>
<protein>
    <submittedName>
        <fullName evidence="1">Uncharacterized protein</fullName>
    </submittedName>
</protein>
<proteinExistence type="predicted"/>
<evidence type="ECO:0000313" key="2">
    <source>
        <dbReference type="Proteomes" id="UP000054324"/>
    </source>
</evidence>
<dbReference type="AlphaFoldDB" id="A0A074ZV55"/>
<organism evidence="1 2">
    <name type="scientific">Opisthorchis viverrini</name>
    <name type="common">Southeast Asian liver fluke</name>
    <dbReference type="NCBI Taxonomy" id="6198"/>
    <lineage>
        <taxon>Eukaryota</taxon>
        <taxon>Metazoa</taxon>
        <taxon>Spiralia</taxon>
        <taxon>Lophotrochozoa</taxon>
        <taxon>Platyhelminthes</taxon>
        <taxon>Trematoda</taxon>
        <taxon>Digenea</taxon>
        <taxon>Opisthorchiida</taxon>
        <taxon>Opisthorchiata</taxon>
        <taxon>Opisthorchiidae</taxon>
        <taxon>Opisthorchis</taxon>
    </lineage>
</organism>
<keyword evidence="2" id="KW-1185">Reference proteome</keyword>
<name>A0A074ZV55_OPIVI</name>
<sequence>MYIRTKPDKHLTRNIRHGLAHARSKEPAKLHKSTVEGRILVATMSAKETRSAIRAFTKGPSQTQGRPFELLHIPLCIHFGNKTIQLWYLPSKCALNSEFVSVALNGSNNCRITVFSILCESRLTPTEGNNGENVLGFTLNTLVVCGTINSAKYGPQRPPAIGGFGPFFI</sequence>
<dbReference type="RefSeq" id="XP_009166540.1">
    <property type="nucleotide sequence ID" value="XM_009168276.1"/>
</dbReference>
<evidence type="ECO:0000313" key="1">
    <source>
        <dbReference type="EMBL" id="KER29712.1"/>
    </source>
</evidence>